<sequence>KPLFSITICTRCLNVCHACGPSCRSSSLIVLTIEAFKAFNRGAIILPDNLSTLTCK</sequence>
<accession>A0A0K2UGQ1</accession>
<proteinExistence type="predicted"/>
<evidence type="ECO:0000313" key="1">
    <source>
        <dbReference type="EMBL" id="CDW37275.1"/>
    </source>
</evidence>
<organism evidence="1">
    <name type="scientific">Lepeophtheirus salmonis</name>
    <name type="common">Salmon louse</name>
    <name type="synonym">Caligus salmonis</name>
    <dbReference type="NCBI Taxonomy" id="72036"/>
    <lineage>
        <taxon>Eukaryota</taxon>
        <taxon>Metazoa</taxon>
        <taxon>Ecdysozoa</taxon>
        <taxon>Arthropoda</taxon>
        <taxon>Crustacea</taxon>
        <taxon>Multicrustacea</taxon>
        <taxon>Hexanauplia</taxon>
        <taxon>Copepoda</taxon>
        <taxon>Siphonostomatoida</taxon>
        <taxon>Caligidae</taxon>
        <taxon>Lepeophtheirus</taxon>
    </lineage>
</organism>
<name>A0A0K2UGQ1_LEPSM</name>
<feature type="non-terminal residue" evidence="1">
    <location>
        <position position="1"/>
    </location>
</feature>
<reference evidence="1" key="1">
    <citation type="submission" date="2014-05" db="EMBL/GenBank/DDBJ databases">
        <authorList>
            <person name="Chronopoulou M."/>
        </authorList>
    </citation>
    <scope>NUCLEOTIDE SEQUENCE</scope>
    <source>
        <tissue evidence="1">Whole organism</tissue>
    </source>
</reference>
<dbReference type="EMBL" id="HACA01019914">
    <property type="protein sequence ID" value="CDW37275.1"/>
    <property type="molecule type" value="Transcribed_RNA"/>
</dbReference>
<dbReference type="AlphaFoldDB" id="A0A0K2UGQ1"/>
<protein>
    <submittedName>
        <fullName evidence="1">Uncharacterized protein</fullName>
    </submittedName>
</protein>